<proteinExistence type="predicted"/>
<evidence type="ECO:0000313" key="2">
    <source>
        <dbReference type="Proteomes" id="UP000007437"/>
    </source>
</evidence>
<dbReference type="eggNOG" id="ENOG50335NT">
    <property type="taxonomic scope" value="Bacteria"/>
</dbReference>
<reference evidence="1 2" key="1">
    <citation type="journal article" date="2011" name="J. Bacteriol.">
        <title>Complete genome sequence of Burkholderia rhizoxinica, an endosymbiont of Rhizopus microsporus.</title>
        <authorList>
            <person name="Lackner G."/>
            <person name="Moebius N."/>
            <person name="Partida-Martinez L."/>
            <person name="Hertweck C."/>
        </authorList>
    </citation>
    <scope>NUCLEOTIDE SEQUENCE [LARGE SCALE GENOMIC DNA]</scope>
    <source>
        <strain evidence="2">DSM 19002 / CIP 109453 / HKI 454</strain>
    </source>
</reference>
<dbReference type="KEGG" id="brh:RBRH_02211"/>
<dbReference type="HOGENOM" id="CLU_080357_1_0_4"/>
<name>E5AMG1_MYCRK</name>
<accession>E5AMG1</accession>
<evidence type="ECO:0008006" key="3">
    <source>
        <dbReference type="Google" id="ProtNLM"/>
    </source>
</evidence>
<protein>
    <recommendedName>
        <fullName evidence="3">Transmembrane protein</fullName>
    </recommendedName>
</protein>
<dbReference type="AlphaFoldDB" id="E5AMG1"/>
<sequence>MRDAAPISDRGCAMRANLMLNRRFCWVILAIALLTTACSPQFDWRTVRNDEGHYTVMLPAKPLLNERVLTIAGHALKMQMQTAKVGDAMFAVGVVALPADDPMLRAQVLTYLQSGLARNVGAQPVLHVVRIPGSHDAGDKSRIAMDVAGPVAHRQTQEQRTIHAQFVARDRRVYQAAVVSTREPDPVQLEQFFASLKVD</sequence>
<gene>
    <name evidence="1" type="ordered locus">RBRH_02211</name>
</gene>
<dbReference type="Proteomes" id="UP000007437">
    <property type="component" value="Chromosome"/>
</dbReference>
<dbReference type="EMBL" id="FR687359">
    <property type="protein sequence ID" value="CBW76193.1"/>
    <property type="molecule type" value="Genomic_DNA"/>
</dbReference>
<evidence type="ECO:0000313" key="1">
    <source>
        <dbReference type="EMBL" id="CBW76193.1"/>
    </source>
</evidence>
<organism evidence="1 2">
    <name type="scientific">Mycetohabitans rhizoxinica (strain DSM 19002 / CIP 109453 / HKI 454)</name>
    <name type="common">Paraburkholderia rhizoxinica</name>
    <dbReference type="NCBI Taxonomy" id="882378"/>
    <lineage>
        <taxon>Bacteria</taxon>
        <taxon>Pseudomonadati</taxon>
        <taxon>Pseudomonadota</taxon>
        <taxon>Betaproteobacteria</taxon>
        <taxon>Burkholderiales</taxon>
        <taxon>Burkholderiaceae</taxon>
        <taxon>Mycetohabitans</taxon>
    </lineage>
</organism>